<dbReference type="InterPro" id="IPR001547">
    <property type="entry name" value="Glyco_hydro_5"/>
</dbReference>
<dbReference type="Gene3D" id="3.20.20.80">
    <property type="entry name" value="Glycosidases"/>
    <property type="match status" value="1"/>
</dbReference>
<proteinExistence type="inferred from homology"/>
<evidence type="ECO:0000259" key="4">
    <source>
        <dbReference type="Pfam" id="PF00150"/>
    </source>
</evidence>
<sequence length="545" mass="62931">MVVNMKQEMLKTRVKGFLDVRGKSIINGEGEKILLTGWGLGNWLLCEGYMWLANGYERFDRPRRIETVVEELTGETYAARFWKQFRENYIREEDIRLMAELGYNSVRIPMNARLLLKEEPGEPQFLEEGFLLLDKCIEWCKKYGLYVFLDLHGAPGGQTGANIDDCIDDIPRLFLDQDCFDKGIALWRELAKRYKDEWIVGGYDLLNEPIRPKRFETDPDVDYLLPRLQEFYEEAIAAVREIDDRHLFTLEGHHWASATDVFHKKYDEKMVIHFHRYGCQPDMACYNEFLALSEKLDAPLWLGETGENISEWYTAMYPLAAELGIGYNLWPWKKMNCTNSPCSIKKPQDFALITGYAKKGKHPGYEKAQNILDEYLENMKIENCVLHPEVTQAIFRQPGCTVRGTDFDEFPGRGKSCSGVFPEENIYCYRMGTGMEIRNKFPDTIQKFGFDCRWERFVLAMGEGEFADYSLFDIGEGSVVHCELFVGEDAQVAFYQGESLLGRAKLEAGAERQATENFMLKAAEKSVIRICVEKGKIEVEKIVTK</sequence>
<dbReference type="GO" id="GO:0005576">
    <property type="term" value="C:extracellular region"/>
    <property type="evidence" value="ECO:0007669"/>
    <property type="project" value="TreeGrafter"/>
</dbReference>
<dbReference type="PANTHER" id="PTHR31297:SF13">
    <property type="entry name" value="PUTATIVE-RELATED"/>
    <property type="match status" value="1"/>
</dbReference>
<protein>
    <submittedName>
        <fullName evidence="5">Cellulase (Glycosyl hydrolase family 5)</fullName>
    </submittedName>
</protein>
<dbReference type="PANTHER" id="PTHR31297">
    <property type="entry name" value="GLUCAN ENDO-1,6-BETA-GLUCOSIDASE B"/>
    <property type="match status" value="1"/>
</dbReference>
<dbReference type="Proteomes" id="UP000295718">
    <property type="component" value="Unassembled WGS sequence"/>
</dbReference>
<keyword evidence="2 3" id="KW-0326">Glycosidase</keyword>
<evidence type="ECO:0000313" key="6">
    <source>
        <dbReference type="Proteomes" id="UP000295718"/>
    </source>
</evidence>
<dbReference type="Pfam" id="PF00150">
    <property type="entry name" value="Cellulase"/>
    <property type="match status" value="1"/>
</dbReference>
<evidence type="ECO:0000256" key="1">
    <source>
        <dbReference type="ARBA" id="ARBA00022801"/>
    </source>
</evidence>
<name>A0A4R1QTI3_9FIRM</name>
<evidence type="ECO:0000256" key="2">
    <source>
        <dbReference type="ARBA" id="ARBA00023295"/>
    </source>
</evidence>
<gene>
    <name evidence="5" type="ORF">EDD76_10998</name>
</gene>
<comment type="similarity">
    <text evidence="3">Belongs to the glycosyl hydrolase 5 (cellulase A) family.</text>
</comment>
<feature type="domain" description="Glycoside hydrolase family 5" evidence="4">
    <location>
        <begin position="88"/>
        <end position="334"/>
    </location>
</feature>
<dbReference type="STRING" id="1469948.GCA_000732725_03116"/>
<keyword evidence="1 3" id="KW-0378">Hydrolase</keyword>
<keyword evidence="6" id="KW-1185">Reference proteome</keyword>
<reference evidence="5 6" key="1">
    <citation type="submission" date="2019-03" db="EMBL/GenBank/DDBJ databases">
        <title>Genomic Encyclopedia of Type Strains, Phase IV (KMG-IV): sequencing the most valuable type-strain genomes for metagenomic binning, comparative biology and taxonomic classification.</title>
        <authorList>
            <person name="Goeker M."/>
        </authorList>
    </citation>
    <scope>NUCLEOTIDE SEQUENCE [LARGE SCALE GENOMIC DNA]</scope>
    <source>
        <strain evidence="5 6">DSM 100556</strain>
    </source>
</reference>
<accession>A0A4R1QTI3</accession>
<dbReference type="GO" id="GO:0009986">
    <property type="term" value="C:cell surface"/>
    <property type="evidence" value="ECO:0007669"/>
    <property type="project" value="TreeGrafter"/>
</dbReference>
<organism evidence="5 6">
    <name type="scientific">Kineothrix alysoides</name>
    <dbReference type="NCBI Taxonomy" id="1469948"/>
    <lineage>
        <taxon>Bacteria</taxon>
        <taxon>Bacillati</taxon>
        <taxon>Bacillota</taxon>
        <taxon>Clostridia</taxon>
        <taxon>Lachnospirales</taxon>
        <taxon>Lachnospiraceae</taxon>
        <taxon>Kineothrix</taxon>
    </lineage>
</organism>
<dbReference type="GO" id="GO:0008422">
    <property type="term" value="F:beta-glucosidase activity"/>
    <property type="evidence" value="ECO:0007669"/>
    <property type="project" value="TreeGrafter"/>
</dbReference>
<dbReference type="InterPro" id="IPR017853">
    <property type="entry name" value="GH"/>
</dbReference>
<dbReference type="SUPFAM" id="SSF51445">
    <property type="entry name" value="(Trans)glycosidases"/>
    <property type="match status" value="1"/>
</dbReference>
<dbReference type="AlphaFoldDB" id="A0A4R1QTI3"/>
<dbReference type="GO" id="GO:0009251">
    <property type="term" value="P:glucan catabolic process"/>
    <property type="evidence" value="ECO:0007669"/>
    <property type="project" value="TreeGrafter"/>
</dbReference>
<evidence type="ECO:0000256" key="3">
    <source>
        <dbReference type="RuleBase" id="RU361153"/>
    </source>
</evidence>
<dbReference type="EMBL" id="SLUO01000009">
    <property type="protein sequence ID" value="TCL57236.1"/>
    <property type="molecule type" value="Genomic_DNA"/>
</dbReference>
<comment type="caution">
    <text evidence="5">The sequence shown here is derived from an EMBL/GenBank/DDBJ whole genome shotgun (WGS) entry which is preliminary data.</text>
</comment>
<evidence type="ECO:0000313" key="5">
    <source>
        <dbReference type="EMBL" id="TCL57236.1"/>
    </source>
</evidence>
<dbReference type="InterPro" id="IPR050386">
    <property type="entry name" value="Glycosyl_hydrolase_5"/>
</dbReference>